<dbReference type="AlphaFoldDB" id="A0A1H8NL92"/>
<proteinExistence type="predicted"/>
<dbReference type="PANTHER" id="PTHR37817">
    <property type="entry name" value="N-ACETYLTRANSFERASE EIS"/>
    <property type="match status" value="1"/>
</dbReference>
<dbReference type="Pfam" id="PF13527">
    <property type="entry name" value="Acetyltransf_9"/>
    <property type="match status" value="1"/>
</dbReference>
<dbReference type="OrthoDB" id="212302at2157"/>
<evidence type="ECO:0000313" key="3">
    <source>
        <dbReference type="EMBL" id="SEO30279.1"/>
    </source>
</evidence>
<dbReference type="InterPro" id="IPR016181">
    <property type="entry name" value="Acyl_CoA_acyltransferase"/>
</dbReference>
<dbReference type="InterPro" id="IPR041380">
    <property type="entry name" value="Acetyltransf_17"/>
</dbReference>
<dbReference type="InterPro" id="IPR025559">
    <property type="entry name" value="Eis_dom"/>
</dbReference>
<dbReference type="EMBL" id="FODV01000001">
    <property type="protein sequence ID" value="SEO30279.1"/>
    <property type="molecule type" value="Genomic_DNA"/>
</dbReference>
<dbReference type="SUPFAM" id="SSF55729">
    <property type="entry name" value="Acyl-CoA N-acyltransferases (Nat)"/>
    <property type="match status" value="1"/>
</dbReference>
<accession>A0A1H8NL92</accession>
<dbReference type="SUPFAM" id="SSF55718">
    <property type="entry name" value="SCP-like"/>
    <property type="match status" value="1"/>
</dbReference>
<dbReference type="GO" id="GO:0030649">
    <property type="term" value="P:aminoglycoside antibiotic catabolic process"/>
    <property type="evidence" value="ECO:0007669"/>
    <property type="project" value="TreeGrafter"/>
</dbReference>
<dbReference type="Proteomes" id="UP000199126">
    <property type="component" value="Unassembled WGS sequence"/>
</dbReference>
<gene>
    <name evidence="3" type="ORF">SAMN04487948_101631</name>
</gene>
<feature type="region of interest" description="Disordered" evidence="1">
    <location>
        <begin position="20"/>
        <end position="63"/>
    </location>
</feature>
<evidence type="ECO:0000256" key="1">
    <source>
        <dbReference type="SAM" id="MobiDB-lite"/>
    </source>
</evidence>
<sequence length="409" mass="45826">MDYRPIPEDHDEAVHRLLSYAFQPERGPDPDDEDHERPEEYHRRGLYDVDPDTPTDDPDTPTADDLVVTCGYYDFTARIRDEFHPVGGVSAVASPPESRRRGYVADLLANLHREFREEEIGFAVLWPFEYAFYRRFGYAMTNTSVTTSVPPAELGDVVPDPAGTFRRLDAGDYAELDTVHRAWATEALGLRRTEGWWRYRTFQGWRKDPYVYGWADRTGTLRGYLCYTVDEDGDDKRMDVSELAAVDDEARGHLLRFCRDHDSQVDTVRLRGKAGETRLLQTLSDPRAVDVEVRPGPMARIVDLETVVDALSFPDDATGSVALAVRDDHCDWNDGTFELTVGSDGATCLRSDADADATLDIGALSQLALGSLSVDELERNGDLTVESAAARETLAALFPTEAVYLREGF</sequence>
<dbReference type="InterPro" id="IPR036527">
    <property type="entry name" value="SCP2_sterol-bd_dom_sf"/>
</dbReference>
<reference evidence="4" key="1">
    <citation type="submission" date="2016-10" db="EMBL/GenBank/DDBJ databases">
        <authorList>
            <person name="Varghese N."/>
            <person name="Submissions S."/>
        </authorList>
    </citation>
    <scope>NUCLEOTIDE SEQUENCE [LARGE SCALE GENOMIC DNA]</scope>
    <source>
        <strain evidence="4">CGMCC 1.10121</strain>
    </source>
</reference>
<dbReference type="Gene3D" id="3.40.630.30">
    <property type="match status" value="2"/>
</dbReference>
<dbReference type="Pfam" id="PF13530">
    <property type="entry name" value="SCP2_2"/>
    <property type="match status" value="1"/>
</dbReference>
<keyword evidence="4" id="KW-1185">Reference proteome</keyword>
<dbReference type="Pfam" id="PF17668">
    <property type="entry name" value="Acetyltransf_17"/>
    <property type="match status" value="1"/>
</dbReference>
<feature type="compositionally biased region" description="Acidic residues" evidence="1">
    <location>
        <begin position="49"/>
        <end position="59"/>
    </location>
</feature>
<name>A0A1H8NL92_9EURY</name>
<evidence type="ECO:0000313" key="4">
    <source>
        <dbReference type="Proteomes" id="UP000199126"/>
    </source>
</evidence>
<dbReference type="InterPro" id="IPR000182">
    <property type="entry name" value="GNAT_dom"/>
</dbReference>
<dbReference type="PANTHER" id="PTHR37817:SF1">
    <property type="entry name" value="N-ACETYLTRANSFERASE EIS"/>
    <property type="match status" value="1"/>
</dbReference>
<dbReference type="Gene3D" id="3.30.1050.10">
    <property type="entry name" value="SCP2 sterol-binding domain"/>
    <property type="match status" value="1"/>
</dbReference>
<dbReference type="RefSeq" id="WP_089820972.1">
    <property type="nucleotide sequence ID" value="NZ_FODV01000001.1"/>
</dbReference>
<dbReference type="GO" id="GO:0034069">
    <property type="term" value="F:aminoglycoside N-acetyltransferase activity"/>
    <property type="evidence" value="ECO:0007669"/>
    <property type="project" value="TreeGrafter"/>
</dbReference>
<keyword evidence="3" id="KW-0808">Transferase</keyword>
<feature type="compositionally biased region" description="Basic and acidic residues" evidence="1">
    <location>
        <begin position="35"/>
        <end position="47"/>
    </location>
</feature>
<feature type="domain" description="N-acetyltransferase" evidence="2">
    <location>
        <begin position="1"/>
        <end position="161"/>
    </location>
</feature>
<dbReference type="PROSITE" id="PS51186">
    <property type="entry name" value="GNAT"/>
    <property type="match status" value="1"/>
</dbReference>
<evidence type="ECO:0000259" key="2">
    <source>
        <dbReference type="PROSITE" id="PS51186"/>
    </source>
</evidence>
<dbReference type="InterPro" id="IPR051554">
    <property type="entry name" value="Acetyltransferase_Eis"/>
</dbReference>
<protein>
    <submittedName>
        <fullName evidence="3">Predicted acetyltransferase</fullName>
    </submittedName>
</protein>
<organism evidence="3 4">
    <name type="scientific">Halogranum amylolyticum</name>
    <dbReference type="NCBI Taxonomy" id="660520"/>
    <lineage>
        <taxon>Archaea</taxon>
        <taxon>Methanobacteriati</taxon>
        <taxon>Methanobacteriota</taxon>
        <taxon>Stenosarchaea group</taxon>
        <taxon>Halobacteria</taxon>
        <taxon>Halobacteriales</taxon>
        <taxon>Haloferacaceae</taxon>
    </lineage>
</organism>